<dbReference type="EnsemblMetazoa" id="XM_030973066">
    <property type="protein sequence ID" value="XP_030828926"/>
    <property type="gene ID" value="LOC100888381"/>
</dbReference>
<keyword evidence="3" id="KW-1185">Reference proteome</keyword>
<dbReference type="KEGG" id="spu:100888381"/>
<evidence type="ECO:0000313" key="2">
    <source>
        <dbReference type="EnsemblMetazoa" id="XP_030828926"/>
    </source>
</evidence>
<dbReference type="RefSeq" id="XP_030828920.1">
    <property type="nucleotide sequence ID" value="XM_030973060.1"/>
</dbReference>
<dbReference type="OMA" id="CPENFET"/>
<dbReference type="GeneID" id="100888381"/>
<name>A0A7M7MZH8_STRPU</name>
<sequence length="145" mass="16761">MRNRSGPAWQPGGYCIYKYGGSCPAAFTEGWIYWDDEDTNNQNSKSGTLPSGSYGYKDNTEYMFCCRSDGVTDQAIFLPTDDNFYLFSQFENCQTVNGMTVSKEWFYWDTEDHNNSDRMSSVHPYQGVYSNGKNVNLNFCYYQKE</sequence>
<evidence type="ECO:0000313" key="3">
    <source>
        <dbReference type="Proteomes" id="UP000007110"/>
    </source>
</evidence>
<organism evidence="2 3">
    <name type="scientific">Strongylocentrotus purpuratus</name>
    <name type="common">Purple sea urchin</name>
    <dbReference type="NCBI Taxonomy" id="7668"/>
    <lineage>
        <taxon>Eukaryota</taxon>
        <taxon>Metazoa</taxon>
        <taxon>Echinodermata</taxon>
        <taxon>Eleutherozoa</taxon>
        <taxon>Echinozoa</taxon>
        <taxon>Echinoidea</taxon>
        <taxon>Euechinoidea</taxon>
        <taxon>Echinacea</taxon>
        <taxon>Camarodonta</taxon>
        <taxon>Echinidea</taxon>
        <taxon>Strongylocentrotidae</taxon>
        <taxon>Strongylocentrotus</taxon>
    </lineage>
</organism>
<dbReference type="InterPro" id="IPR031569">
    <property type="entry name" value="ApeC"/>
</dbReference>
<dbReference type="Proteomes" id="UP000007110">
    <property type="component" value="Unassembled WGS sequence"/>
</dbReference>
<evidence type="ECO:0000259" key="1">
    <source>
        <dbReference type="Pfam" id="PF16977"/>
    </source>
</evidence>
<dbReference type="AlphaFoldDB" id="A0A7M7MZH8"/>
<accession>A0A7M7MZH8</accession>
<reference evidence="3" key="1">
    <citation type="submission" date="2015-02" db="EMBL/GenBank/DDBJ databases">
        <title>Genome sequencing for Strongylocentrotus purpuratus.</title>
        <authorList>
            <person name="Murali S."/>
            <person name="Liu Y."/>
            <person name="Vee V."/>
            <person name="English A."/>
            <person name="Wang M."/>
            <person name="Skinner E."/>
            <person name="Han Y."/>
            <person name="Muzny D.M."/>
            <person name="Worley K.C."/>
            <person name="Gibbs R.A."/>
        </authorList>
    </citation>
    <scope>NUCLEOTIDE SEQUENCE</scope>
</reference>
<dbReference type="InParanoid" id="A0A7M7MZH8"/>
<dbReference type="RefSeq" id="XP_030828926.1">
    <property type="nucleotide sequence ID" value="XM_030973066.1"/>
</dbReference>
<dbReference type="EnsemblMetazoa" id="XM_030973060">
    <property type="protein sequence ID" value="XP_030828920"/>
    <property type="gene ID" value="LOC100888381"/>
</dbReference>
<dbReference type="PANTHER" id="PTHR19324">
    <property type="entry name" value="PERFORIN-LIKE PROTEIN 1"/>
    <property type="match status" value="1"/>
</dbReference>
<protein>
    <recommendedName>
        <fullName evidence="1">Apextrin C-terminal domain-containing protein</fullName>
    </recommendedName>
</protein>
<dbReference type="Pfam" id="PF16977">
    <property type="entry name" value="ApeC"/>
    <property type="match status" value="1"/>
</dbReference>
<dbReference type="OrthoDB" id="5954510at2759"/>
<proteinExistence type="predicted"/>
<feature type="domain" description="Apextrin C-terminal" evidence="1">
    <location>
        <begin position="5"/>
        <end position="142"/>
    </location>
</feature>
<dbReference type="PANTHER" id="PTHR19324:SF33">
    <property type="entry name" value="MUCIN-5AC"/>
    <property type="match status" value="1"/>
</dbReference>
<reference evidence="2" key="2">
    <citation type="submission" date="2021-01" db="UniProtKB">
        <authorList>
            <consortium name="EnsemblMetazoa"/>
        </authorList>
    </citation>
    <scope>IDENTIFICATION</scope>
</reference>